<dbReference type="STRING" id="1206085.SAMN05443575_1681"/>
<gene>
    <name evidence="2" type="ORF">SAMN05443575_1681</name>
</gene>
<evidence type="ECO:0000259" key="1">
    <source>
        <dbReference type="Pfam" id="PF00730"/>
    </source>
</evidence>
<dbReference type="InterPro" id="IPR011257">
    <property type="entry name" value="DNA_glycosylase"/>
</dbReference>
<dbReference type="SUPFAM" id="SSF48150">
    <property type="entry name" value="DNA-glycosylase"/>
    <property type="match status" value="1"/>
</dbReference>
<dbReference type="Proteomes" id="UP000186132">
    <property type="component" value="Unassembled WGS sequence"/>
</dbReference>
<organism evidence="2 3">
    <name type="scientific">Jatrophihabitans endophyticus</name>
    <dbReference type="NCBI Taxonomy" id="1206085"/>
    <lineage>
        <taxon>Bacteria</taxon>
        <taxon>Bacillati</taxon>
        <taxon>Actinomycetota</taxon>
        <taxon>Actinomycetes</taxon>
        <taxon>Jatrophihabitantales</taxon>
        <taxon>Jatrophihabitantaceae</taxon>
        <taxon>Jatrophihabitans</taxon>
    </lineage>
</organism>
<dbReference type="AlphaFoldDB" id="A0A1M5HY42"/>
<dbReference type="EMBL" id="FQVU01000002">
    <property type="protein sequence ID" value="SHG20878.1"/>
    <property type="molecule type" value="Genomic_DNA"/>
</dbReference>
<dbReference type="Pfam" id="PF00730">
    <property type="entry name" value="HhH-GPD"/>
    <property type="match status" value="1"/>
</dbReference>
<dbReference type="InterPro" id="IPR017658">
    <property type="entry name" value="HhH-GPD_base_excis"/>
</dbReference>
<dbReference type="InterPro" id="IPR003265">
    <property type="entry name" value="HhH-GPD_domain"/>
</dbReference>
<evidence type="ECO:0000313" key="3">
    <source>
        <dbReference type="Proteomes" id="UP000186132"/>
    </source>
</evidence>
<dbReference type="GO" id="GO:0003824">
    <property type="term" value="F:catalytic activity"/>
    <property type="evidence" value="ECO:0007669"/>
    <property type="project" value="InterPro"/>
</dbReference>
<proteinExistence type="predicted"/>
<feature type="domain" description="HhH-GPD" evidence="1">
    <location>
        <begin position="32"/>
        <end position="191"/>
    </location>
</feature>
<dbReference type="NCBIfam" id="TIGR03252">
    <property type="entry name" value="HhH-GPD-type base excision DNA repair protein"/>
    <property type="match status" value="1"/>
</dbReference>
<protein>
    <submittedName>
        <fullName evidence="2">Uncharacterized HhH-GPD family protein</fullName>
    </submittedName>
</protein>
<name>A0A1M5HY42_9ACTN</name>
<accession>A0A1M5HY42</accession>
<reference evidence="2 3" key="1">
    <citation type="submission" date="2016-11" db="EMBL/GenBank/DDBJ databases">
        <authorList>
            <person name="Jaros S."/>
            <person name="Januszkiewicz K."/>
            <person name="Wedrychowicz H."/>
        </authorList>
    </citation>
    <scope>NUCLEOTIDE SEQUENCE [LARGE SCALE GENOMIC DNA]</scope>
    <source>
        <strain evidence="2 3">DSM 45627</strain>
    </source>
</reference>
<keyword evidence="3" id="KW-1185">Reference proteome</keyword>
<dbReference type="GO" id="GO:0006284">
    <property type="term" value="P:base-excision repair"/>
    <property type="evidence" value="ECO:0007669"/>
    <property type="project" value="InterPro"/>
</dbReference>
<sequence length="200" mass="21748">MRPPAWWDVPMHLATTDAANALLEKDPLALLVGMLLDQQIPMEKAFTSPEVLRERIGGTLDARVIAGYDPEAFETLFRTPPALHRFPAAMAKRVQALAQLLVERYDGRAEAVWEGVASGDELVARIGTLPGFGEQKARIFAALLGKQVGVRPPGWREAAGHYGDEGSLRSIADVVDDGSRKAVRAWKQEQKAKAKAAAQA</sequence>
<evidence type="ECO:0000313" key="2">
    <source>
        <dbReference type="EMBL" id="SHG20878.1"/>
    </source>
</evidence>